<dbReference type="FunFam" id="3.60.15.10:FF:000019">
    <property type="entry name" value="Hydroxyacylglutathione hydrolase, mitochondrial"/>
    <property type="match status" value="1"/>
</dbReference>
<dbReference type="InterPro" id="IPR036770">
    <property type="entry name" value="Ankyrin_rpt-contain_sf"/>
</dbReference>
<dbReference type="EC" id="3.1.2.6" evidence="6"/>
<protein>
    <recommendedName>
        <fullName evidence="6">hydroxyacylglutathione hydrolase</fullName>
        <ecNumber evidence="6">3.1.2.6</ecNumber>
    </recommendedName>
    <alternativeName>
        <fullName evidence="13">Glyoxalase II</fullName>
    </alternativeName>
</protein>
<evidence type="ECO:0000256" key="17">
    <source>
        <dbReference type="SAM" id="SignalP"/>
    </source>
</evidence>
<feature type="region of interest" description="Disordered" evidence="15">
    <location>
        <begin position="392"/>
        <end position="424"/>
    </location>
</feature>
<feature type="chain" id="PRO_5036403135" description="hydroxyacylglutathione hydrolase" evidence="17">
    <location>
        <begin position="20"/>
        <end position="1224"/>
    </location>
</feature>
<keyword evidence="20" id="KW-1185">Reference proteome</keyword>
<evidence type="ECO:0000256" key="8">
    <source>
        <dbReference type="ARBA" id="ARBA00022723"/>
    </source>
</evidence>
<evidence type="ECO:0000256" key="16">
    <source>
        <dbReference type="SAM" id="Phobius"/>
    </source>
</evidence>
<dbReference type="EMBL" id="LR902269">
    <property type="protein sequence ID" value="CAD7250256.1"/>
    <property type="molecule type" value="Genomic_DNA"/>
</dbReference>
<feature type="transmembrane region" description="Helical" evidence="16">
    <location>
        <begin position="142"/>
        <end position="170"/>
    </location>
</feature>
<evidence type="ECO:0000256" key="12">
    <source>
        <dbReference type="ARBA" id="ARBA00023136"/>
    </source>
</evidence>
<dbReference type="GO" id="GO:0019243">
    <property type="term" value="P:methylglyoxal catabolic process to D-lactate via S-lactoyl-glutathione"/>
    <property type="evidence" value="ECO:0007669"/>
    <property type="project" value="InterPro"/>
</dbReference>
<dbReference type="Pfam" id="PF01490">
    <property type="entry name" value="Aa_trans"/>
    <property type="match status" value="1"/>
</dbReference>
<keyword evidence="14" id="KW-0040">ANK repeat</keyword>
<keyword evidence="8" id="KW-0479">Metal-binding</keyword>
<feature type="signal peptide" evidence="17">
    <location>
        <begin position="1"/>
        <end position="19"/>
    </location>
</feature>
<gene>
    <name evidence="19" type="ORF">DSTB1V02_LOCUS10037</name>
</gene>
<feature type="transmembrane region" description="Helical" evidence="16">
    <location>
        <begin position="239"/>
        <end position="261"/>
    </location>
</feature>
<comment type="cofactor">
    <cofactor evidence="2">
        <name>Zn(2+)</name>
        <dbReference type="ChEBI" id="CHEBI:29105"/>
    </cofactor>
</comment>
<keyword evidence="11 16" id="KW-1133">Transmembrane helix</keyword>
<dbReference type="Pfam" id="PF12796">
    <property type="entry name" value="Ank_2"/>
    <property type="match status" value="1"/>
</dbReference>
<evidence type="ECO:0000256" key="13">
    <source>
        <dbReference type="ARBA" id="ARBA00031044"/>
    </source>
</evidence>
<dbReference type="EMBL" id="CAJPEV010002752">
    <property type="protein sequence ID" value="CAG0897936.1"/>
    <property type="molecule type" value="Genomic_DNA"/>
</dbReference>
<dbReference type="GO" id="GO:0004416">
    <property type="term" value="F:hydroxyacylglutathione hydrolase activity"/>
    <property type="evidence" value="ECO:0007669"/>
    <property type="project" value="UniProtKB-EC"/>
</dbReference>
<evidence type="ECO:0000256" key="4">
    <source>
        <dbReference type="ARBA" id="ARBA00004963"/>
    </source>
</evidence>
<name>A0A7R9FPH1_9CRUS</name>
<dbReference type="GO" id="GO:0046872">
    <property type="term" value="F:metal ion binding"/>
    <property type="evidence" value="ECO:0007669"/>
    <property type="project" value="UniProtKB-KW"/>
</dbReference>
<comment type="similarity">
    <text evidence="5">Belongs to the metallo-beta-lactamase superfamily. Glyoxalase II family.</text>
</comment>
<evidence type="ECO:0000256" key="1">
    <source>
        <dbReference type="ARBA" id="ARBA00001623"/>
    </source>
</evidence>
<organism evidence="19">
    <name type="scientific">Darwinula stevensoni</name>
    <dbReference type="NCBI Taxonomy" id="69355"/>
    <lineage>
        <taxon>Eukaryota</taxon>
        <taxon>Metazoa</taxon>
        <taxon>Ecdysozoa</taxon>
        <taxon>Arthropoda</taxon>
        <taxon>Crustacea</taxon>
        <taxon>Oligostraca</taxon>
        <taxon>Ostracoda</taxon>
        <taxon>Podocopa</taxon>
        <taxon>Podocopida</taxon>
        <taxon>Darwinulocopina</taxon>
        <taxon>Darwinuloidea</taxon>
        <taxon>Darwinulidae</taxon>
        <taxon>Darwinula</taxon>
    </lineage>
</organism>
<dbReference type="HAMAP" id="MF_01374">
    <property type="entry name" value="Glyoxalase_2"/>
    <property type="match status" value="1"/>
</dbReference>
<dbReference type="PROSITE" id="PS50088">
    <property type="entry name" value="ANK_REPEAT"/>
    <property type="match status" value="2"/>
</dbReference>
<feature type="repeat" description="ANK" evidence="14">
    <location>
        <begin position="742"/>
        <end position="774"/>
    </location>
</feature>
<keyword evidence="17" id="KW-0732">Signal</keyword>
<evidence type="ECO:0000256" key="11">
    <source>
        <dbReference type="ARBA" id="ARBA00022989"/>
    </source>
</evidence>
<evidence type="ECO:0000256" key="15">
    <source>
        <dbReference type="SAM" id="MobiDB-lite"/>
    </source>
</evidence>
<dbReference type="OrthoDB" id="515692at2759"/>
<evidence type="ECO:0000256" key="14">
    <source>
        <dbReference type="PROSITE-ProRule" id="PRU00023"/>
    </source>
</evidence>
<proteinExistence type="inferred from homology"/>
<evidence type="ECO:0000256" key="10">
    <source>
        <dbReference type="ARBA" id="ARBA00022833"/>
    </source>
</evidence>
<evidence type="ECO:0000256" key="3">
    <source>
        <dbReference type="ARBA" id="ARBA00004370"/>
    </source>
</evidence>
<dbReference type="Gene3D" id="1.25.40.20">
    <property type="entry name" value="Ankyrin repeat-containing domain"/>
    <property type="match status" value="1"/>
</dbReference>
<feature type="region of interest" description="Disordered" evidence="15">
    <location>
        <begin position="502"/>
        <end position="557"/>
    </location>
</feature>
<dbReference type="InterPro" id="IPR035680">
    <property type="entry name" value="Clx_II_MBL"/>
</dbReference>
<dbReference type="Proteomes" id="UP000677054">
    <property type="component" value="Unassembled WGS sequence"/>
</dbReference>
<feature type="domain" description="Metallo-beta-lactamase" evidence="18">
    <location>
        <begin position="970"/>
        <end position="1132"/>
    </location>
</feature>
<dbReference type="PANTHER" id="PTHR11935:SF94">
    <property type="entry name" value="TENZING NORGAY, ISOFORM C"/>
    <property type="match status" value="1"/>
</dbReference>
<dbReference type="CDD" id="cd07723">
    <property type="entry name" value="hydroxyacylglutathione_hydrolase_MBL-fold"/>
    <property type="match status" value="1"/>
</dbReference>
<feature type="compositionally biased region" description="Polar residues" evidence="15">
    <location>
        <begin position="410"/>
        <end position="420"/>
    </location>
</feature>
<comment type="pathway">
    <text evidence="4">Secondary metabolite metabolism; methylglyoxal degradation; (R)-lactate from methylglyoxal: step 2/2.</text>
</comment>
<dbReference type="SUPFAM" id="SSF56281">
    <property type="entry name" value="Metallo-hydrolase/oxidoreductase"/>
    <property type="match status" value="1"/>
</dbReference>
<feature type="transmembrane region" description="Helical" evidence="16">
    <location>
        <begin position="111"/>
        <end position="130"/>
    </location>
</feature>
<dbReference type="Pfam" id="PF16123">
    <property type="entry name" value="HAGH_C"/>
    <property type="match status" value="1"/>
</dbReference>
<dbReference type="GO" id="GO:0016020">
    <property type="term" value="C:membrane"/>
    <property type="evidence" value="ECO:0007669"/>
    <property type="project" value="UniProtKB-SubCell"/>
</dbReference>
<dbReference type="CDD" id="cd22265">
    <property type="entry name" value="UDM1_RNF168"/>
    <property type="match status" value="1"/>
</dbReference>
<evidence type="ECO:0000256" key="2">
    <source>
        <dbReference type="ARBA" id="ARBA00001947"/>
    </source>
</evidence>
<evidence type="ECO:0000256" key="5">
    <source>
        <dbReference type="ARBA" id="ARBA00006759"/>
    </source>
</evidence>
<dbReference type="AlphaFoldDB" id="A0A7R9FPH1"/>
<evidence type="ECO:0000256" key="9">
    <source>
        <dbReference type="ARBA" id="ARBA00022801"/>
    </source>
</evidence>
<comment type="subcellular location">
    <subcellularLocation>
        <location evidence="3">Membrane</location>
    </subcellularLocation>
</comment>
<dbReference type="SMART" id="SM00849">
    <property type="entry name" value="Lactamase_B"/>
    <property type="match status" value="1"/>
</dbReference>
<evidence type="ECO:0000313" key="20">
    <source>
        <dbReference type="Proteomes" id="UP000677054"/>
    </source>
</evidence>
<keyword evidence="12 16" id="KW-0472">Membrane</keyword>
<evidence type="ECO:0000256" key="7">
    <source>
        <dbReference type="ARBA" id="ARBA00022692"/>
    </source>
</evidence>
<dbReference type="PANTHER" id="PTHR11935">
    <property type="entry name" value="BETA LACTAMASE DOMAIN"/>
    <property type="match status" value="1"/>
</dbReference>
<keyword evidence="10" id="KW-0862">Zinc</keyword>
<feature type="transmembrane region" description="Helical" evidence="16">
    <location>
        <begin position="215"/>
        <end position="233"/>
    </location>
</feature>
<dbReference type="InterPro" id="IPR017782">
    <property type="entry name" value="Hydroxyacylglutathione_Hdrlase"/>
</dbReference>
<dbReference type="InterPro" id="IPR002110">
    <property type="entry name" value="Ankyrin_rpt"/>
</dbReference>
<evidence type="ECO:0000313" key="19">
    <source>
        <dbReference type="EMBL" id="CAD7250256.1"/>
    </source>
</evidence>
<reference evidence="19" key="1">
    <citation type="submission" date="2020-11" db="EMBL/GenBank/DDBJ databases">
        <authorList>
            <person name="Tran Van P."/>
        </authorList>
    </citation>
    <scope>NUCLEOTIDE SEQUENCE</scope>
</reference>
<keyword evidence="7 16" id="KW-0812">Transmembrane</keyword>
<feature type="compositionally biased region" description="Basic and acidic residues" evidence="15">
    <location>
        <begin position="392"/>
        <end position="409"/>
    </location>
</feature>
<dbReference type="InterPro" id="IPR032282">
    <property type="entry name" value="HAGH_C"/>
</dbReference>
<dbReference type="SUPFAM" id="SSF48403">
    <property type="entry name" value="Ankyrin repeat"/>
    <property type="match status" value="1"/>
</dbReference>
<evidence type="ECO:0000259" key="18">
    <source>
        <dbReference type="SMART" id="SM00849"/>
    </source>
</evidence>
<dbReference type="InterPro" id="IPR013057">
    <property type="entry name" value="AA_transpt_TM"/>
</dbReference>
<evidence type="ECO:0000256" key="6">
    <source>
        <dbReference type="ARBA" id="ARBA00011917"/>
    </source>
</evidence>
<dbReference type="GO" id="GO:0031123">
    <property type="term" value="P:RNA 3'-end processing"/>
    <property type="evidence" value="ECO:0007669"/>
    <property type="project" value="UniProtKB-ARBA"/>
</dbReference>
<keyword evidence="9" id="KW-0378">Hydrolase</keyword>
<dbReference type="Pfam" id="PF00753">
    <property type="entry name" value="Lactamase_B"/>
    <property type="match status" value="1"/>
</dbReference>
<dbReference type="NCBIfam" id="TIGR03413">
    <property type="entry name" value="GSH_gloB"/>
    <property type="match status" value="1"/>
</dbReference>
<feature type="repeat" description="ANK" evidence="14">
    <location>
        <begin position="775"/>
        <end position="807"/>
    </location>
</feature>
<comment type="catalytic activity">
    <reaction evidence="1">
        <text>an S-(2-hydroxyacyl)glutathione + H2O = a 2-hydroxy carboxylate + glutathione + H(+)</text>
        <dbReference type="Rhea" id="RHEA:21864"/>
        <dbReference type="ChEBI" id="CHEBI:15377"/>
        <dbReference type="ChEBI" id="CHEBI:15378"/>
        <dbReference type="ChEBI" id="CHEBI:57925"/>
        <dbReference type="ChEBI" id="CHEBI:58896"/>
        <dbReference type="ChEBI" id="CHEBI:71261"/>
        <dbReference type="EC" id="3.1.2.6"/>
    </reaction>
</comment>
<dbReference type="PROSITE" id="PS50297">
    <property type="entry name" value="ANK_REP_REGION"/>
    <property type="match status" value="2"/>
</dbReference>
<accession>A0A7R9FPH1</accession>
<sequence length="1224" mass="133688">MRAFLHRVLQFFLLQFLLGQSKLRKDAIHDIIIHAFHVFGYGGKLAVELCIIGFLAGTCVAFFVVLGDLGPAIAARTFQVENTSNLRQIFEIYAALLDANLKKMNVIVDQAVTLSSFIYISMGLLGYIAYCSLPTIPGNILVAFPSTILAESVKLCFLMSVAVSFPLCLFPCRASIHSLLYPSHSPFELLDGNGNGFQHGAAGELSSTYIPEGKFKVITFVMVFGSLLAGIYLPNIEVVLSLLGSTIGTIICVIFPAIIFVKVTTKNTSERMLAQVLFCIGIFMLVAGTYTNLAAMDHASNVINDPPSLLVDDKAVPGAPKLTPDSVAKSLGNLALDAVNGDIKTAIKDPGKDPVNAGQNKKDDLLQELKKEQEEQRKILEEQQKILEELRLQKEKDAKGNKSKVEPQKQTKNVSLNEQNPAVPGLGEVKANILPDSPKDSAGHVVKKELKPLPRQFKTQVNQSDSKVISSNVDLPESKVSEAKPLDHALLAKEMNVIPIGQVGDAQNERRREGKANPSADAMKVPLDNVPEPKNDRKQDSQPLETIGGIKTSNTSGLDAGNAIPALSNSNPVLNLLNYPAPEAAEPKFSPGKPLIGASQGVGGLDPRFIQTDKAPQADEQGGKKIEKSDMKMETTSEVKETEQKAVVPAPGIRFMNLSPLDRQQLMAGYEVFSRIPFQGYLGRELQPIFRPKRLMIRVAQFDFLRSTLGGRKLRVAASVNNVAEVERLLKIGVGPNLADERKRTALHIAASRGFTEVVRVLLQNGADPNAKDCVNNIPLHLAACTGNLDIVTLLLHAGSDVTLVDSYGTNPLNLARSRLKLLCNDSSLTPSAIKSQCKQIVEMLQAYLTRRETGRGGDGSCKEIWEDFEQKLKLHNTKEEIDGDILNGELSRLGSISNAIYVRLCIAWQAAFSLFLWFKLELKPTSELSIMMSWFWIPVTTLLKRHKHSSTTLVEQSNMKVKVLPALSDNYMYLIVDPATNDAAVVDPVEPASVLETVKQEGWNLKSVLTTHHHWDHAGGNSALVKEVPGIPVYGGDKRVDALSHRVSHGDELTIGSLNVKCLFTPCHTSGHICYYVTSPNSDAPAAVFTGDTLFIAGCGKFFEGTGQEMYKALIEILGTLPDDTQVYCGHEYTVSNLKFAQHVEPGNQDLKAKIEWAKKKTEAKEPTVPSTIGTSLALAAGGEKKINPFMRVTTSAVREHVHAEDAIMAMDKLRQEKNNFRG</sequence>
<dbReference type="InterPro" id="IPR036866">
    <property type="entry name" value="RibonucZ/Hydroxyglut_hydro"/>
</dbReference>
<feature type="compositionally biased region" description="Basic and acidic residues" evidence="15">
    <location>
        <begin position="531"/>
        <end position="540"/>
    </location>
</feature>
<dbReference type="InterPro" id="IPR001279">
    <property type="entry name" value="Metallo-B-lactamas"/>
</dbReference>
<feature type="transmembrane region" description="Helical" evidence="16">
    <location>
        <begin position="45"/>
        <end position="66"/>
    </location>
</feature>
<dbReference type="SMART" id="SM00248">
    <property type="entry name" value="ANK"/>
    <property type="match status" value="2"/>
</dbReference>
<feature type="transmembrane region" description="Helical" evidence="16">
    <location>
        <begin position="273"/>
        <end position="293"/>
    </location>
</feature>
<dbReference type="Gene3D" id="3.60.15.10">
    <property type="entry name" value="Ribonuclease Z/Hydroxyacylglutathione hydrolase-like"/>
    <property type="match status" value="1"/>
</dbReference>